<dbReference type="InterPro" id="IPR004561">
    <property type="entry name" value="IsoChor_synthase"/>
</dbReference>
<keyword evidence="4" id="KW-0413">Isomerase</keyword>
<dbReference type="GO" id="GO:0008909">
    <property type="term" value="F:isochorismate synthase activity"/>
    <property type="evidence" value="ECO:0007669"/>
    <property type="project" value="UniProtKB-EC"/>
</dbReference>
<dbReference type="InterPro" id="IPR005801">
    <property type="entry name" value="ADC_synthase"/>
</dbReference>
<evidence type="ECO:0000256" key="2">
    <source>
        <dbReference type="ARBA" id="ARBA00005297"/>
    </source>
</evidence>
<feature type="domain" description="Chorismate-utilising enzyme C-terminal" evidence="6">
    <location>
        <begin position="186"/>
        <end position="436"/>
    </location>
</feature>
<dbReference type="EMBL" id="LAKJ01000016">
    <property type="protein sequence ID" value="KKI63341.1"/>
    <property type="molecule type" value="Genomic_DNA"/>
</dbReference>
<organism evidence="7 8">
    <name type="scientific">Staphylococcus cohnii subsp. cohnii</name>
    <dbReference type="NCBI Taxonomy" id="74704"/>
    <lineage>
        <taxon>Bacteria</taxon>
        <taxon>Bacillati</taxon>
        <taxon>Bacillota</taxon>
        <taxon>Bacilli</taxon>
        <taxon>Bacillales</taxon>
        <taxon>Staphylococcaceae</taxon>
        <taxon>Staphylococcus</taxon>
        <taxon>Staphylococcus cohnii species complex</taxon>
    </lineage>
</organism>
<dbReference type="EC" id="5.4.4.2" evidence="3"/>
<proteinExistence type="inferred from homology"/>
<dbReference type="Proteomes" id="UP000034455">
    <property type="component" value="Unassembled WGS sequence"/>
</dbReference>
<evidence type="ECO:0000256" key="4">
    <source>
        <dbReference type="ARBA" id="ARBA00023235"/>
    </source>
</evidence>
<dbReference type="RefSeq" id="WP_019469100.1">
    <property type="nucleotide sequence ID" value="NZ_LAKJ01000016.1"/>
</dbReference>
<dbReference type="Pfam" id="PF00425">
    <property type="entry name" value="Chorismate_bind"/>
    <property type="match status" value="1"/>
</dbReference>
<evidence type="ECO:0000256" key="5">
    <source>
        <dbReference type="ARBA" id="ARBA00041564"/>
    </source>
</evidence>
<evidence type="ECO:0000313" key="8">
    <source>
        <dbReference type="Proteomes" id="UP000034455"/>
    </source>
</evidence>
<protein>
    <recommendedName>
        <fullName evidence="3">isochorismate synthase</fullName>
        <ecNumber evidence="3">5.4.4.2</ecNumber>
    </recommendedName>
    <alternativeName>
        <fullName evidence="5">Isochorismate mutase</fullName>
    </alternativeName>
</protein>
<comment type="catalytic activity">
    <reaction evidence="1">
        <text>chorismate = isochorismate</text>
        <dbReference type="Rhea" id="RHEA:18985"/>
        <dbReference type="ChEBI" id="CHEBI:29748"/>
        <dbReference type="ChEBI" id="CHEBI:29780"/>
        <dbReference type="EC" id="5.4.4.2"/>
    </reaction>
</comment>
<gene>
    <name evidence="7" type="ORF">UF66_0890</name>
</gene>
<sequence length="450" mass="52146">MTLDVKESEIVEAVYESNQTWVSVEAKLDYELEPTLLFHLTEDCAGDRFYFKKNDNETSFFGYHAITRFKNDFENKQSIFREWEKYKNDIELIHPNSEKHHLKICGGFQFSTHKSGDEWREFGINHFVLPEVLVTMEAGQSFITYTVEADKFEMDAFLAIIDKLTQMDVQPNDEIGEIKRIDDIYKDEWRDLVKDTIDILDENKKIVLARKRLIMFDKNINIPYILNRAMQGEHNSYLFVLESKDSVFFSQTPEQLMEVKDDVLSTKAVAGTIKRTHRDDIDKANIDAFLNDKKNLNEHHFVVKSILNDIKPYVEQIAFNKKPQILTNDHLYHLYTKIEGRLIQNSYIGLLDNLHPTPALGGYPKEEAISYIENNEFGTRGLYGAPVGYIDMYDNCEFIVAIRSMLIKKNQATLFAGCGIVQNSDADSEVEETAVKFNPMMKALGVEKYE</sequence>
<evidence type="ECO:0000313" key="7">
    <source>
        <dbReference type="EMBL" id="KKI63341.1"/>
    </source>
</evidence>
<dbReference type="PANTHER" id="PTHR42839">
    <property type="entry name" value="ISOCHORISMATE SYNTHASE ENTC"/>
    <property type="match status" value="1"/>
</dbReference>
<dbReference type="PANTHER" id="PTHR42839:SF1">
    <property type="entry name" value="ISOCHORISMATE SYNTHASE MENF"/>
    <property type="match status" value="1"/>
</dbReference>
<comment type="similarity">
    <text evidence="2">Belongs to the isochorismate synthase family.</text>
</comment>
<dbReference type="PATRIC" id="fig|74704.6.peg.911"/>
<evidence type="ECO:0000256" key="1">
    <source>
        <dbReference type="ARBA" id="ARBA00000799"/>
    </source>
</evidence>
<dbReference type="InterPro" id="IPR015890">
    <property type="entry name" value="Chorismate_C"/>
</dbReference>
<accession>A0A0M2NUC3</accession>
<dbReference type="GO" id="GO:0009697">
    <property type="term" value="P:salicylic acid biosynthetic process"/>
    <property type="evidence" value="ECO:0007669"/>
    <property type="project" value="TreeGrafter"/>
</dbReference>
<dbReference type="NCBIfam" id="TIGR00543">
    <property type="entry name" value="isochor_syn"/>
    <property type="match status" value="1"/>
</dbReference>
<evidence type="ECO:0000256" key="3">
    <source>
        <dbReference type="ARBA" id="ARBA00012824"/>
    </source>
</evidence>
<name>A0A0M2NUC3_STACC</name>
<comment type="caution">
    <text evidence="7">The sequence shown here is derived from an EMBL/GenBank/DDBJ whole genome shotgun (WGS) entry which is preliminary data.</text>
</comment>
<reference evidence="7 8" key="1">
    <citation type="submission" date="2015-03" db="EMBL/GenBank/DDBJ databases">
        <title>Genome Assembly of Staphylococcus cohnii subsp. cohnii strain G22B2.</title>
        <authorList>
            <person name="Nair G."/>
            <person name="Kaur G."/>
            <person name="Khatri I."/>
            <person name="Singh N.K."/>
            <person name="Sathyabama S."/>
            <person name="Maurya S.K."/>
            <person name="Subramanian S."/>
            <person name="Agrewala J.N."/>
            <person name="Mayilraj S."/>
        </authorList>
    </citation>
    <scope>NUCLEOTIDE SEQUENCE [LARGE SCALE GENOMIC DNA]</scope>
    <source>
        <strain evidence="7 8">G22B2</strain>
    </source>
</reference>
<evidence type="ECO:0000259" key="6">
    <source>
        <dbReference type="Pfam" id="PF00425"/>
    </source>
</evidence>
<dbReference type="SUPFAM" id="SSF56322">
    <property type="entry name" value="ADC synthase"/>
    <property type="match status" value="1"/>
</dbReference>
<dbReference type="AlphaFoldDB" id="A0A0M2NUC3"/>
<dbReference type="Gene3D" id="3.60.120.10">
    <property type="entry name" value="Anthranilate synthase"/>
    <property type="match status" value="1"/>
</dbReference>